<organism evidence="2">
    <name type="scientific">hydrothermal vent metagenome</name>
    <dbReference type="NCBI Taxonomy" id="652676"/>
    <lineage>
        <taxon>unclassified sequences</taxon>
        <taxon>metagenomes</taxon>
        <taxon>ecological metagenomes</taxon>
    </lineage>
</organism>
<sequence>MNKVKGQFELLGLQAKAVKLEELEFVTTFTNLGLPKEVITRLQGLFNEVKEIAGQTINIGKIIIMKLIEFVKENPNMAIGLAIGLGLSILSGMLISSIPIIGQGLNAIITPIVALIVIPVGVLRGHRLDKALNNKEYVGNSLFEDMITIIKKFWALLVDIFSSVKDLLNEKTYI</sequence>
<keyword evidence="1" id="KW-0472">Membrane</keyword>
<feature type="transmembrane region" description="Helical" evidence="1">
    <location>
        <begin position="78"/>
        <end position="101"/>
    </location>
</feature>
<evidence type="ECO:0000313" key="2">
    <source>
        <dbReference type="EMBL" id="SFV56937.1"/>
    </source>
</evidence>
<accession>A0A1W1BTY7</accession>
<dbReference type="AlphaFoldDB" id="A0A1W1BTY7"/>
<dbReference type="EMBL" id="FPHG01000031">
    <property type="protein sequence ID" value="SFV56937.1"/>
    <property type="molecule type" value="Genomic_DNA"/>
</dbReference>
<protein>
    <submittedName>
        <fullName evidence="2">Uncharacterized protein</fullName>
    </submittedName>
</protein>
<reference evidence="2" key="1">
    <citation type="submission" date="2016-10" db="EMBL/GenBank/DDBJ databases">
        <authorList>
            <person name="de Groot N.N."/>
        </authorList>
    </citation>
    <scope>NUCLEOTIDE SEQUENCE</scope>
</reference>
<feature type="transmembrane region" description="Helical" evidence="1">
    <location>
        <begin position="107"/>
        <end position="125"/>
    </location>
</feature>
<keyword evidence="1" id="KW-1133">Transmembrane helix</keyword>
<proteinExistence type="predicted"/>
<name>A0A1W1BTY7_9ZZZZ</name>
<gene>
    <name evidence="2" type="ORF">MNB_SV-9-468</name>
</gene>
<evidence type="ECO:0000256" key="1">
    <source>
        <dbReference type="SAM" id="Phobius"/>
    </source>
</evidence>
<keyword evidence="1" id="KW-0812">Transmembrane</keyword>